<sequence length="310" mass="34797">MKTLLLLFGLTLSVTNTNAQKDLRNTTVGGAATERESAWLDSAVNQVQEEIKALSGEFDKEEKVYDAAVQNKADDHVLDSLREVMAVIHDRLGAYNNRVQDLTLQFIATHPDSYVSAMKLIYFVNALPLDSVQHLYKSLSPVIRDSEYGRAIAKEIQKVISGLPGSMAPDFSTVDINNKPLQLSAFRGSYVLLDFWASWCVPCRHGNPHLIALFNQYRSKGFTIIGISDNDKQPQEWRMAVAKDKIGIWHQVLRGMNMKKIRKEADLNDKYGIRSLPTKILIDRNGVIIGRYGEGGENETALDKKLAELF</sequence>
<dbReference type="RefSeq" id="WP_157299993.1">
    <property type="nucleotide sequence ID" value="NZ_BAAAZB010000025.1"/>
</dbReference>
<gene>
    <name evidence="3" type="ORF">GO495_12280</name>
</gene>
<dbReference type="Pfam" id="PF00578">
    <property type="entry name" value="AhpC-TSA"/>
    <property type="match status" value="1"/>
</dbReference>
<dbReference type="InterPro" id="IPR013766">
    <property type="entry name" value="Thioredoxin_domain"/>
</dbReference>
<comment type="caution">
    <text evidence="3">The sequence shown here is derived from an EMBL/GenBank/DDBJ whole genome shotgun (WGS) entry which is preliminary data.</text>
</comment>
<feature type="domain" description="Thioredoxin" evidence="2">
    <location>
        <begin position="162"/>
        <end position="310"/>
    </location>
</feature>
<evidence type="ECO:0000259" key="2">
    <source>
        <dbReference type="PROSITE" id="PS51352"/>
    </source>
</evidence>
<dbReference type="InterPro" id="IPR050553">
    <property type="entry name" value="Thioredoxin_ResA/DsbE_sf"/>
</dbReference>
<organism evidence="3 4">
    <name type="scientific">Chitinophaga oryziterrae</name>
    <dbReference type="NCBI Taxonomy" id="1031224"/>
    <lineage>
        <taxon>Bacteria</taxon>
        <taxon>Pseudomonadati</taxon>
        <taxon>Bacteroidota</taxon>
        <taxon>Chitinophagia</taxon>
        <taxon>Chitinophagales</taxon>
        <taxon>Chitinophagaceae</taxon>
        <taxon>Chitinophaga</taxon>
    </lineage>
</organism>
<dbReference type="SUPFAM" id="SSF52833">
    <property type="entry name" value="Thioredoxin-like"/>
    <property type="match status" value="1"/>
</dbReference>
<dbReference type="InterPro" id="IPR017937">
    <property type="entry name" value="Thioredoxin_CS"/>
</dbReference>
<dbReference type="Gene3D" id="3.40.30.10">
    <property type="entry name" value="Glutaredoxin"/>
    <property type="match status" value="1"/>
</dbReference>
<dbReference type="EMBL" id="WRXO01000003">
    <property type="protein sequence ID" value="MVT41364.1"/>
    <property type="molecule type" value="Genomic_DNA"/>
</dbReference>
<dbReference type="InterPro" id="IPR036249">
    <property type="entry name" value="Thioredoxin-like_sf"/>
</dbReference>
<name>A0A6N8J8S6_9BACT</name>
<dbReference type="GO" id="GO:0016209">
    <property type="term" value="F:antioxidant activity"/>
    <property type="evidence" value="ECO:0007669"/>
    <property type="project" value="InterPro"/>
</dbReference>
<dbReference type="CDD" id="cd02966">
    <property type="entry name" value="TlpA_like_family"/>
    <property type="match status" value="1"/>
</dbReference>
<evidence type="ECO:0000313" key="4">
    <source>
        <dbReference type="Proteomes" id="UP000468388"/>
    </source>
</evidence>
<proteinExistence type="predicted"/>
<dbReference type="Proteomes" id="UP000468388">
    <property type="component" value="Unassembled WGS sequence"/>
</dbReference>
<protein>
    <submittedName>
        <fullName evidence="3">Redoxin domain-containing protein</fullName>
    </submittedName>
</protein>
<dbReference type="PROSITE" id="PS51352">
    <property type="entry name" value="THIOREDOXIN_2"/>
    <property type="match status" value="1"/>
</dbReference>
<dbReference type="PROSITE" id="PS00194">
    <property type="entry name" value="THIOREDOXIN_1"/>
    <property type="match status" value="1"/>
</dbReference>
<evidence type="ECO:0000313" key="3">
    <source>
        <dbReference type="EMBL" id="MVT41364.1"/>
    </source>
</evidence>
<evidence type="ECO:0000256" key="1">
    <source>
        <dbReference type="ARBA" id="ARBA00023284"/>
    </source>
</evidence>
<dbReference type="OrthoDB" id="750178at2"/>
<dbReference type="InterPro" id="IPR000866">
    <property type="entry name" value="AhpC/TSA"/>
</dbReference>
<dbReference type="PANTHER" id="PTHR42852:SF13">
    <property type="entry name" value="PROTEIN DIPZ"/>
    <property type="match status" value="1"/>
</dbReference>
<keyword evidence="4" id="KW-1185">Reference proteome</keyword>
<accession>A0A6N8J8S6</accession>
<keyword evidence="1" id="KW-0676">Redox-active center</keyword>
<dbReference type="PANTHER" id="PTHR42852">
    <property type="entry name" value="THIOL:DISULFIDE INTERCHANGE PROTEIN DSBE"/>
    <property type="match status" value="1"/>
</dbReference>
<dbReference type="GO" id="GO:0016491">
    <property type="term" value="F:oxidoreductase activity"/>
    <property type="evidence" value="ECO:0007669"/>
    <property type="project" value="InterPro"/>
</dbReference>
<dbReference type="AlphaFoldDB" id="A0A6N8J8S6"/>
<reference evidence="3 4" key="1">
    <citation type="submission" date="2019-12" db="EMBL/GenBank/DDBJ databases">
        <title>The draft genomic sequence of strain Chitinophaga oryziterrae JCM 16595.</title>
        <authorList>
            <person name="Zhang X."/>
        </authorList>
    </citation>
    <scope>NUCLEOTIDE SEQUENCE [LARGE SCALE GENOMIC DNA]</scope>
    <source>
        <strain evidence="3 4">JCM 16595</strain>
    </source>
</reference>